<protein>
    <submittedName>
        <fullName evidence="2">Uncharacterized protein</fullName>
    </submittedName>
</protein>
<sequence length="146" mass="15540">MRRHIVLIMAASLAVASTIPDLFIGTIEGCGSNKYGPDWYVWSEDMYRCAGADLGPVNSYLEYGVCEKPITLPGYGNISFTGCTARIPPYGQSGPPTGVSENGVPMLVCTPATLPGAECPSPCNYGPPVIVTTNYTCIKRLKGSNR</sequence>
<dbReference type="Proteomes" id="UP000327118">
    <property type="component" value="Unassembled WGS sequence"/>
</dbReference>
<organism evidence="2 3">
    <name type="scientific">Aspergillus coremiiformis</name>
    <dbReference type="NCBI Taxonomy" id="138285"/>
    <lineage>
        <taxon>Eukaryota</taxon>
        <taxon>Fungi</taxon>
        <taxon>Dikarya</taxon>
        <taxon>Ascomycota</taxon>
        <taxon>Pezizomycotina</taxon>
        <taxon>Eurotiomycetes</taxon>
        <taxon>Eurotiomycetidae</taxon>
        <taxon>Eurotiales</taxon>
        <taxon>Aspergillaceae</taxon>
        <taxon>Aspergillus</taxon>
        <taxon>Aspergillus subgen. Circumdati</taxon>
    </lineage>
</organism>
<evidence type="ECO:0000256" key="1">
    <source>
        <dbReference type="SAM" id="SignalP"/>
    </source>
</evidence>
<evidence type="ECO:0000313" key="2">
    <source>
        <dbReference type="EMBL" id="KAE8355891.1"/>
    </source>
</evidence>
<keyword evidence="1" id="KW-0732">Signal</keyword>
<proteinExistence type="predicted"/>
<dbReference type="EMBL" id="ML739045">
    <property type="protein sequence ID" value="KAE8355891.1"/>
    <property type="molecule type" value="Genomic_DNA"/>
</dbReference>
<dbReference type="AlphaFoldDB" id="A0A5N6ZE00"/>
<gene>
    <name evidence="2" type="ORF">BDV28DRAFT_145690</name>
</gene>
<reference evidence="3" key="1">
    <citation type="submission" date="2019-04" db="EMBL/GenBank/DDBJ databases">
        <title>Friends and foes A comparative genomics studyof 23 Aspergillus species from section Flavi.</title>
        <authorList>
            <consortium name="DOE Joint Genome Institute"/>
            <person name="Kjaerbolling I."/>
            <person name="Vesth T."/>
            <person name="Frisvad J.C."/>
            <person name="Nybo J.L."/>
            <person name="Theobald S."/>
            <person name="Kildgaard S."/>
            <person name="Isbrandt T."/>
            <person name="Kuo A."/>
            <person name="Sato A."/>
            <person name="Lyhne E.K."/>
            <person name="Kogle M.E."/>
            <person name="Wiebenga A."/>
            <person name="Kun R.S."/>
            <person name="Lubbers R.J."/>
            <person name="Makela M.R."/>
            <person name="Barry K."/>
            <person name="Chovatia M."/>
            <person name="Clum A."/>
            <person name="Daum C."/>
            <person name="Haridas S."/>
            <person name="He G."/>
            <person name="LaButti K."/>
            <person name="Lipzen A."/>
            <person name="Mondo S."/>
            <person name="Riley R."/>
            <person name="Salamov A."/>
            <person name="Simmons B.A."/>
            <person name="Magnuson J.K."/>
            <person name="Henrissat B."/>
            <person name="Mortensen U.H."/>
            <person name="Larsen T.O."/>
            <person name="Devries R.P."/>
            <person name="Grigoriev I.V."/>
            <person name="Machida M."/>
            <person name="Baker S.E."/>
            <person name="Andersen M.R."/>
        </authorList>
    </citation>
    <scope>NUCLEOTIDE SEQUENCE [LARGE SCALE GENOMIC DNA]</scope>
    <source>
        <strain evidence="3">CBS 553.77</strain>
    </source>
</reference>
<evidence type="ECO:0000313" key="3">
    <source>
        <dbReference type="Proteomes" id="UP000327118"/>
    </source>
</evidence>
<dbReference type="OrthoDB" id="4452886at2759"/>
<feature type="signal peptide" evidence="1">
    <location>
        <begin position="1"/>
        <end position="16"/>
    </location>
</feature>
<keyword evidence="3" id="KW-1185">Reference proteome</keyword>
<feature type="chain" id="PRO_5025008753" evidence="1">
    <location>
        <begin position="17"/>
        <end position="146"/>
    </location>
</feature>
<accession>A0A5N6ZE00</accession>
<name>A0A5N6ZE00_9EURO</name>